<feature type="non-terminal residue" evidence="1">
    <location>
        <position position="1"/>
    </location>
</feature>
<evidence type="ECO:0000313" key="1">
    <source>
        <dbReference type="EMBL" id="KZP20531.1"/>
    </source>
</evidence>
<keyword evidence="2" id="KW-1185">Reference proteome</keyword>
<dbReference type="Proteomes" id="UP000076532">
    <property type="component" value="Unassembled WGS sequence"/>
</dbReference>
<proteinExistence type="predicted"/>
<organism evidence="1 2">
    <name type="scientific">Athelia psychrophila</name>
    <dbReference type="NCBI Taxonomy" id="1759441"/>
    <lineage>
        <taxon>Eukaryota</taxon>
        <taxon>Fungi</taxon>
        <taxon>Dikarya</taxon>
        <taxon>Basidiomycota</taxon>
        <taxon>Agaricomycotina</taxon>
        <taxon>Agaricomycetes</taxon>
        <taxon>Agaricomycetidae</taxon>
        <taxon>Atheliales</taxon>
        <taxon>Atheliaceae</taxon>
        <taxon>Athelia</taxon>
    </lineage>
</organism>
<dbReference type="AlphaFoldDB" id="A0A166J5X9"/>
<protein>
    <submittedName>
        <fullName evidence="1">Uncharacterized protein</fullName>
    </submittedName>
</protein>
<accession>A0A166J5X9</accession>
<dbReference type="STRING" id="436010.A0A166J5X9"/>
<name>A0A166J5X9_9AGAM</name>
<reference evidence="1 2" key="1">
    <citation type="journal article" date="2016" name="Mol. Biol. Evol.">
        <title>Comparative Genomics of Early-Diverging Mushroom-Forming Fungi Provides Insights into the Origins of Lignocellulose Decay Capabilities.</title>
        <authorList>
            <person name="Nagy L.G."/>
            <person name="Riley R."/>
            <person name="Tritt A."/>
            <person name="Adam C."/>
            <person name="Daum C."/>
            <person name="Floudas D."/>
            <person name="Sun H."/>
            <person name="Yadav J.S."/>
            <person name="Pangilinan J."/>
            <person name="Larsson K.H."/>
            <person name="Matsuura K."/>
            <person name="Barry K."/>
            <person name="Labutti K."/>
            <person name="Kuo R."/>
            <person name="Ohm R.A."/>
            <person name="Bhattacharya S.S."/>
            <person name="Shirouzu T."/>
            <person name="Yoshinaga Y."/>
            <person name="Martin F.M."/>
            <person name="Grigoriev I.V."/>
            <person name="Hibbett D.S."/>
        </authorList>
    </citation>
    <scope>NUCLEOTIDE SEQUENCE [LARGE SCALE GENOMIC DNA]</scope>
    <source>
        <strain evidence="1 2">CBS 109695</strain>
    </source>
</reference>
<gene>
    <name evidence="1" type="ORF">FIBSPDRAFT_742068</name>
</gene>
<evidence type="ECO:0000313" key="2">
    <source>
        <dbReference type="Proteomes" id="UP000076532"/>
    </source>
</evidence>
<dbReference type="EMBL" id="KV417554">
    <property type="protein sequence ID" value="KZP20531.1"/>
    <property type="molecule type" value="Genomic_DNA"/>
</dbReference>
<dbReference type="OrthoDB" id="2564904at2759"/>
<sequence>RGPQSGCNVCNSTTEGPDSQCQTMVVNDFVSGLFGLLGSPIANGNMGDVEAATVAYCTKPGHGTRLIPAGSITEAQFIKTSAYIQITGLPDQTGLSMNKSDTGGELDPHGDDDLGNPVGGLVYSFGMPSGDNSTVMQVTSWNNFVSSNEFCIKLCDPTHGLPSVALTTCLYSIDDDIGCAYNMPASYEPNKFTSCKGELQDVIGVYTSAGKTLTWSQPSDGIIPATLPWQPQIPASCNCVTYSSAQLFGTTSASSVRHEMF</sequence>